<reference evidence="2" key="1">
    <citation type="submission" date="2025-08" db="UniProtKB">
        <authorList>
            <consortium name="RefSeq"/>
        </authorList>
    </citation>
    <scope>IDENTIFICATION</scope>
</reference>
<proteinExistence type="predicted"/>
<dbReference type="Proteomes" id="UP000694918">
    <property type="component" value="Unplaced"/>
</dbReference>
<accession>A0AAJ6U4Q4</accession>
<name>A0AAJ6U4Q4_POPEU</name>
<sequence>MQCFSDAGGRLQESVLDAATKGNSCLRRNINSRQRTGLKFSLMMIKKGGKVKVTNVKNSYNFYKQQFVRNWLFMVLFFMSDRCCWENWEIKGSHIGSRTDVRGIEKSP</sequence>
<dbReference type="PANTHER" id="PTHR39708">
    <property type="entry name" value="OS07G0483400 PROTEIN"/>
    <property type="match status" value="1"/>
</dbReference>
<dbReference type="AlphaFoldDB" id="A0AAJ6U4Q4"/>
<evidence type="ECO:0000313" key="1">
    <source>
        <dbReference type="Proteomes" id="UP000694918"/>
    </source>
</evidence>
<evidence type="ECO:0000313" key="2">
    <source>
        <dbReference type="RefSeq" id="XP_011022759.1"/>
    </source>
</evidence>
<dbReference type="PANTHER" id="PTHR39708:SF2">
    <property type="entry name" value="BLOC-1-RELATED COMPLEX SUBUNIT 6 C-TERMINAL HELIX DOMAIN-CONTAINING PROTEIN"/>
    <property type="match status" value="1"/>
</dbReference>
<dbReference type="RefSeq" id="XP_011022759.1">
    <property type="nucleotide sequence ID" value="XM_011024457.1"/>
</dbReference>
<protein>
    <submittedName>
        <fullName evidence="2">Uncharacterized protein LOC105124439</fullName>
    </submittedName>
</protein>
<dbReference type="KEGG" id="peu:105124439"/>
<gene>
    <name evidence="2" type="primary">LOC105124439</name>
</gene>
<organism evidence="1 2">
    <name type="scientific">Populus euphratica</name>
    <name type="common">Euphrates poplar</name>
    <dbReference type="NCBI Taxonomy" id="75702"/>
    <lineage>
        <taxon>Eukaryota</taxon>
        <taxon>Viridiplantae</taxon>
        <taxon>Streptophyta</taxon>
        <taxon>Embryophyta</taxon>
        <taxon>Tracheophyta</taxon>
        <taxon>Spermatophyta</taxon>
        <taxon>Magnoliopsida</taxon>
        <taxon>eudicotyledons</taxon>
        <taxon>Gunneridae</taxon>
        <taxon>Pentapetalae</taxon>
        <taxon>rosids</taxon>
        <taxon>fabids</taxon>
        <taxon>Malpighiales</taxon>
        <taxon>Salicaceae</taxon>
        <taxon>Saliceae</taxon>
        <taxon>Populus</taxon>
    </lineage>
</organism>
<keyword evidence="1" id="KW-1185">Reference proteome</keyword>
<dbReference type="GeneID" id="105124439"/>